<sequence>DSYGLFCSYFCNFPTYDPENLQSLDETFESSTFEPSCGLPPNNSWWSGLGLGSCLELLQDTARSFFMPFLNPTMFRLMQWFYNSSNTKSLANVDCLVNEVILAEDFDCEDLHGFRATHEAQCMDKYPNNTNTPSILCTDNWNKTSVKVKLPAKKVQFTSELDAPEFEVPDLFYHKPLGLLRSAFDEVSAQMFHTKPFKLFWKQSPSVQPERIYGDLYTGDVMLVEHKSIQRHKSTTSTLENVITAIMVWSDSTHLANFGNAALWPIYMFIGNQSKYIHCKPASFSAHHLAYIPKVISLQILHFLLNRQLYFHSFQIGFKRSIDIYLERVQVLRLLPTADVTKHKDGPVTSIIE</sequence>
<reference evidence="2" key="2">
    <citation type="submission" date="2015-01" db="EMBL/GenBank/DDBJ databases">
        <title>Evolutionary Origins and Diversification of the Mycorrhizal Mutualists.</title>
        <authorList>
            <consortium name="DOE Joint Genome Institute"/>
            <consortium name="Mycorrhizal Genomics Consortium"/>
            <person name="Kohler A."/>
            <person name="Kuo A."/>
            <person name="Nagy L.G."/>
            <person name="Floudas D."/>
            <person name="Copeland A."/>
            <person name="Barry K.W."/>
            <person name="Cichocki N."/>
            <person name="Veneault-Fourrey C."/>
            <person name="LaButti K."/>
            <person name="Lindquist E.A."/>
            <person name="Lipzen A."/>
            <person name="Lundell T."/>
            <person name="Morin E."/>
            <person name="Murat C."/>
            <person name="Riley R."/>
            <person name="Ohm R."/>
            <person name="Sun H."/>
            <person name="Tunlid A."/>
            <person name="Henrissat B."/>
            <person name="Grigoriev I.V."/>
            <person name="Hibbett D.S."/>
            <person name="Martin F."/>
        </authorList>
    </citation>
    <scope>NUCLEOTIDE SEQUENCE [LARGE SCALE GENOMIC DNA]</scope>
    <source>
        <strain evidence="2">Marx 270</strain>
    </source>
</reference>
<evidence type="ECO:0000313" key="1">
    <source>
        <dbReference type="EMBL" id="KIO08768.1"/>
    </source>
</evidence>
<dbReference type="InParanoid" id="A0A0C3JI63"/>
<dbReference type="EMBL" id="KN831956">
    <property type="protein sequence ID" value="KIO08768.1"/>
    <property type="molecule type" value="Genomic_DNA"/>
</dbReference>
<keyword evidence="2" id="KW-1185">Reference proteome</keyword>
<proteinExistence type="predicted"/>
<dbReference type="Proteomes" id="UP000054217">
    <property type="component" value="Unassembled WGS sequence"/>
</dbReference>
<dbReference type="InterPro" id="IPR041078">
    <property type="entry name" value="Plavaka"/>
</dbReference>
<dbReference type="Pfam" id="PF18759">
    <property type="entry name" value="Plavaka"/>
    <property type="match status" value="1"/>
</dbReference>
<evidence type="ECO:0000313" key="2">
    <source>
        <dbReference type="Proteomes" id="UP000054217"/>
    </source>
</evidence>
<dbReference type="OrthoDB" id="3208495at2759"/>
<reference evidence="1 2" key="1">
    <citation type="submission" date="2014-04" db="EMBL/GenBank/DDBJ databases">
        <authorList>
            <consortium name="DOE Joint Genome Institute"/>
            <person name="Kuo A."/>
            <person name="Kohler A."/>
            <person name="Costa M.D."/>
            <person name="Nagy L.G."/>
            <person name="Floudas D."/>
            <person name="Copeland A."/>
            <person name="Barry K.W."/>
            <person name="Cichocki N."/>
            <person name="Veneault-Fourrey C."/>
            <person name="LaButti K."/>
            <person name="Lindquist E.A."/>
            <person name="Lipzen A."/>
            <person name="Lundell T."/>
            <person name="Morin E."/>
            <person name="Murat C."/>
            <person name="Sun H."/>
            <person name="Tunlid A."/>
            <person name="Henrissat B."/>
            <person name="Grigoriev I.V."/>
            <person name="Hibbett D.S."/>
            <person name="Martin F."/>
            <person name="Nordberg H.P."/>
            <person name="Cantor M.N."/>
            <person name="Hua S.X."/>
        </authorList>
    </citation>
    <scope>NUCLEOTIDE SEQUENCE [LARGE SCALE GENOMIC DNA]</scope>
    <source>
        <strain evidence="1 2">Marx 270</strain>
    </source>
</reference>
<gene>
    <name evidence="1" type="ORF">M404DRAFT_133518</name>
</gene>
<protein>
    <submittedName>
        <fullName evidence="1">Uncharacterized protein</fullName>
    </submittedName>
</protein>
<feature type="non-terminal residue" evidence="1">
    <location>
        <position position="1"/>
    </location>
</feature>
<dbReference type="AlphaFoldDB" id="A0A0C3JI63"/>
<dbReference type="STRING" id="870435.A0A0C3JI63"/>
<name>A0A0C3JI63_PISTI</name>
<accession>A0A0C3JI63</accession>
<dbReference type="HOGENOM" id="CLU_042836_0_0_1"/>
<organism evidence="1 2">
    <name type="scientific">Pisolithus tinctorius Marx 270</name>
    <dbReference type="NCBI Taxonomy" id="870435"/>
    <lineage>
        <taxon>Eukaryota</taxon>
        <taxon>Fungi</taxon>
        <taxon>Dikarya</taxon>
        <taxon>Basidiomycota</taxon>
        <taxon>Agaricomycotina</taxon>
        <taxon>Agaricomycetes</taxon>
        <taxon>Agaricomycetidae</taxon>
        <taxon>Boletales</taxon>
        <taxon>Sclerodermatineae</taxon>
        <taxon>Pisolithaceae</taxon>
        <taxon>Pisolithus</taxon>
    </lineage>
</organism>